<dbReference type="EMBL" id="CP008887">
    <property type="protein sequence ID" value="AIU70239.1"/>
    <property type="molecule type" value="Genomic_DNA"/>
</dbReference>
<dbReference type="HOGENOM" id="CLU_175270_0_0_2"/>
<sequence>MAVISVRIPDELKAKMKKYDINWSEEIRKFIASRISQEEKKRTIEMMHKLLAGGTPAKEGTAKRYVRDDRDSN</sequence>
<dbReference type="KEGG" id="teu:TEU_07775"/>
<name>A0A097QUT5_9EURY</name>
<dbReference type="RefSeq" id="WP_050003213.1">
    <property type="nucleotide sequence ID" value="NZ_CP008887.1"/>
</dbReference>
<dbReference type="InterPro" id="IPR039709">
    <property type="entry name" value="VapB3-like"/>
</dbReference>
<gene>
    <name evidence="2" type="ORF">TEU_07775</name>
</gene>
<proteinExistence type="predicted"/>
<evidence type="ECO:0008006" key="4">
    <source>
        <dbReference type="Google" id="ProtNLM"/>
    </source>
</evidence>
<dbReference type="AlphaFoldDB" id="A0A097QUT5"/>
<reference evidence="2 3" key="1">
    <citation type="journal article" date="2015" name="Int. J. Syst. Evol. Microbiol.">
        <title>Thermococcus eurythermalis sp. nov., a conditional piezophilic hyperthermophilic archaeon with a wide temperature range isolated from an oil-immersed chimney in the Guaymas Basin.</title>
        <authorList>
            <person name="Zhao W."/>
            <person name="Zeng X."/>
            <person name="Xiao X."/>
        </authorList>
    </citation>
    <scope>NUCLEOTIDE SEQUENCE [LARGE SCALE GENOMIC DNA]</scope>
    <source>
        <strain evidence="2 3">A501</strain>
    </source>
</reference>
<evidence type="ECO:0000313" key="3">
    <source>
        <dbReference type="Proteomes" id="UP000029980"/>
    </source>
</evidence>
<organism evidence="2 3">
    <name type="scientific">Thermococcus eurythermalis</name>
    <dbReference type="NCBI Taxonomy" id="1505907"/>
    <lineage>
        <taxon>Archaea</taxon>
        <taxon>Methanobacteriati</taxon>
        <taxon>Methanobacteriota</taxon>
        <taxon>Thermococci</taxon>
        <taxon>Thermococcales</taxon>
        <taxon>Thermococcaceae</taxon>
        <taxon>Thermococcus</taxon>
    </lineage>
</organism>
<keyword evidence="3" id="KW-1185">Reference proteome</keyword>
<feature type="region of interest" description="Disordered" evidence="1">
    <location>
        <begin position="53"/>
        <end position="73"/>
    </location>
</feature>
<dbReference type="OrthoDB" id="45710at2157"/>
<evidence type="ECO:0000256" key="1">
    <source>
        <dbReference type="SAM" id="MobiDB-lite"/>
    </source>
</evidence>
<dbReference type="GeneID" id="25153334"/>
<dbReference type="Proteomes" id="UP000029980">
    <property type="component" value="Chromosome"/>
</dbReference>
<dbReference type="PANTHER" id="PTHR42244:SF2">
    <property type="entry name" value="ANTITOXIN VAPB3-RELATED"/>
    <property type="match status" value="1"/>
</dbReference>
<accession>A0A097QUT5</accession>
<dbReference type="PANTHER" id="PTHR42244">
    <property type="entry name" value="ANTITOXIN VAPB3-RELATED"/>
    <property type="match status" value="1"/>
</dbReference>
<feature type="compositionally biased region" description="Basic and acidic residues" evidence="1">
    <location>
        <begin position="60"/>
        <end position="73"/>
    </location>
</feature>
<dbReference type="STRING" id="1505907.TEU_07775"/>
<protein>
    <recommendedName>
        <fullName evidence="4">VapB-type antitoxin</fullName>
    </recommendedName>
</protein>
<evidence type="ECO:0000313" key="2">
    <source>
        <dbReference type="EMBL" id="AIU70239.1"/>
    </source>
</evidence>